<dbReference type="InterPro" id="IPR037883">
    <property type="entry name" value="Knr4/Smi1-like_sf"/>
</dbReference>
<dbReference type="EMBL" id="RCCK01000011">
    <property type="protein sequence ID" value="RLJ77724.1"/>
    <property type="molecule type" value="Genomic_DNA"/>
</dbReference>
<dbReference type="InterPro" id="IPR018958">
    <property type="entry name" value="Knr4/Smi1-like_dom"/>
</dbReference>
<sequence length="173" mass="19869">MKEYKLKKILKKISETAIKQGEFSFTTEQIETKWLGNQPATSAEIHEAEIRLGVTLPADYQEFLLLTNGFTTPNENVDPSFSKMSDVAFLKDVDPQLIEIWTEQIELLDVGIKLARSIVIGGLTEEQYFLLIPPVIENTDWEYWKFASWIPGEDPYQGLENYFINVLDFLKSA</sequence>
<comment type="caution">
    <text evidence="2">The sequence shown here is derived from an EMBL/GenBank/DDBJ whole genome shotgun (WGS) entry which is preliminary data.</text>
</comment>
<dbReference type="Pfam" id="PF09346">
    <property type="entry name" value="SMI1_KNR4"/>
    <property type="match status" value="1"/>
</dbReference>
<dbReference type="AlphaFoldDB" id="A0A497Y5C3"/>
<reference evidence="2 3" key="1">
    <citation type="submission" date="2018-10" db="EMBL/GenBank/DDBJ databases">
        <title>Genomic Encyclopedia of Archaeal and Bacterial Type Strains, Phase II (KMG-II): from individual species to whole genera.</title>
        <authorList>
            <person name="Goeker M."/>
        </authorList>
    </citation>
    <scope>NUCLEOTIDE SEQUENCE [LARGE SCALE GENOMIC DNA]</scope>
    <source>
        <strain evidence="2 3">DSM 19624</strain>
    </source>
</reference>
<dbReference type="SUPFAM" id="SSF160631">
    <property type="entry name" value="SMI1/KNR4-like"/>
    <property type="match status" value="1"/>
</dbReference>
<evidence type="ECO:0000259" key="1">
    <source>
        <dbReference type="SMART" id="SM00860"/>
    </source>
</evidence>
<gene>
    <name evidence="2" type="ORF">BCL90_2830</name>
</gene>
<protein>
    <submittedName>
        <fullName evidence="2">SUKH superfamily protein</fullName>
    </submittedName>
</protein>
<dbReference type="Proteomes" id="UP000273898">
    <property type="component" value="Unassembled WGS sequence"/>
</dbReference>
<dbReference type="SMART" id="SM00860">
    <property type="entry name" value="SMI1_KNR4"/>
    <property type="match status" value="1"/>
</dbReference>
<feature type="domain" description="Knr4/Smi1-like" evidence="1">
    <location>
        <begin position="39"/>
        <end position="172"/>
    </location>
</feature>
<evidence type="ECO:0000313" key="2">
    <source>
        <dbReference type="EMBL" id="RLJ77724.1"/>
    </source>
</evidence>
<organism evidence="2 3">
    <name type="scientific">Pedobacter alluvionis</name>
    <dbReference type="NCBI Taxonomy" id="475253"/>
    <lineage>
        <taxon>Bacteria</taxon>
        <taxon>Pseudomonadati</taxon>
        <taxon>Bacteroidota</taxon>
        <taxon>Sphingobacteriia</taxon>
        <taxon>Sphingobacteriales</taxon>
        <taxon>Sphingobacteriaceae</taxon>
        <taxon>Pedobacter</taxon>
    </lineage>
</organism>
<dbReference type="Gene3D" id="3.40.1580.10">
    <property type="entry name" value="SMI1/KNR4-like"/>
    <property type="match status" value="1"/>
</dbReference>
<proteinExistence type="predicted"/>
<evidence type="ECO:0000313" key="3">
    <source>
        <dbReference type="Proteomes" id="UP000273898"/>
    </source>
</evidence>
<accession>A0A497Y5C3</accession>
<name>A0A497Y5C3_9SPHI</name>